<dbReference type="InterPro" id="IPR016732">
    <property type="entry name" value="UCP018688"/>
</dbReference>
<accession>A0A7V6A233</accession>
<sequence>MTIPPLFPSFKPLEIADREFIQPRLWAYQPTTSELTFTNLFIWRGHYRLSWCLAEDCLIFLSDASAGPWFFPPIGPPPRQDLCRRLLTWLRESRNASDPYLARADERLREELTRDRGFCEEADRDQFDYVYQTADLINLAGRGYQQKRNHLNNFQRSHRHTYEPLTPDHLEACLDLAQKWCAIRRCEEDLNLMEEWEAVKETMMHFQDLSLTGGVVFVDGRLEAFTVGEKLNAETVVIHLEKANPEIRGLFAAINQSFLESSWQDTPWVNREQDLGEPGLRKAKLSYHPHHLEEKFTFRLA</sequence>
<evidence type="ECO:0000259" key="1">
    <source>
        <dbReference type="Pfam" id="PF09924"/>
    </source>
</evidence>
<dbReference type="Pfam" id="PF09924">
    <property type="entry name" value="LPG_synthase_C"/>
    <property type="match status" value="1"/>
</dbReference>
<proteinExistence type="predicted"/>
<feature type="domain" description="Phosphatidylglycerol lysyltransferase C-terminal" evidence="1">
    <location>
        <begin position="28"/>
        <end position="297"/>
    </location>
</feature>
<dbReference type="InterPro" id="IPR016181">
    <property type="entry name" value="Acyl_CoA_acyltransferase"/>
</dbReference>
<dbReference type="PANTHER" id="PTHR41373">
    <property type="entry name" value="DUF2156 DOMAIN-CONTAINING PROTEIN"/>
    <property type="match status" value="1"/>
</dbReference>
<gene>
    <name evidence="2" type="ORF">ENV52_02195</name>
</gene>
<dbReference type="InterPro" id="IPR024320">
    <property type="entry name" value="LPG_synthase_C"/>
</dbReference>
<dbReference type="SUPFAM" id="SSF55729">
    <property type="entry name" value="Acyl-CoA N-acyltransferases (Nat)"/>
    <property type="match status" value="2"/>
</dbReference>
<evidence type="ECO:0000313" key="2">
    <source>
        <dbReference type="EMBL" id="HHS28498.1"/>
    </source>
</evidence>
<dbReference type="AlphaFoldDB" id="A0A7V6A233"/>
<reference evidence="2" key="1">
    <citation type="journal article" date="2020" name="mSystems">
        <title>Genome- and Community-Level Interaction Insights into Carbon Utilization and Element Cycling Functions of Hydrothermarchaeota in Hydrothermal Sediment.</title>
        <authorList>
            <person name="Zhou Z."/>
            <person name="Liu Y."/>
            <person name="Xu W."/>
            <person name="Pan J."/>
            <person name="Luo Z.H."/>
            <person name="Li M."/>
        </authorList>
    </citation>
    <scope>NUCLEOTIDE SEQUENCE [LARGE SCALE GENOMIC DNA]</scope>
    <source>
        <strain evidence="2">SpSt-767</strain>
    </source>
</reference>
<dbReference type="PIRSF" id="PIRSF018688">
    <property type="entry name" value="UCP018688"/>
    <property type="match status" value="1"/>
</dbReference>
<dbReference type="PANTHER" id="PTHR41373:SF1">
    <property type="entry name" value="PHOSPHATIDYLGLYCEROL LYSYLTRANSFERASE C-TERMINAL DOMAIN-CONTAINING PROTEIN"/>
    <property type="match status" value="1"/>
</dbReference>
<comment type="caution">
    <text evidence="2">The sequence shown here is derived from an EMBL/GenBank/DDBJ whole genome shotgun (WGS) entry which is preliminary data.</text>
</comment>
<protein>
    <submittedName>
        <fullName evidence="2">DUF2156 domain-containing protein</fullName>
    </submittedName>
</protein>
<dbReference type="EMBL" id="DTGR01000033">
    <property type="protein sequence ID" value="HHS28498.1"/>
    <property type="molecule type" value="Genomic_DNA"/>
</dbReference>
<dbReference type="Gene3D" id="3.40.630.30">
    <property type="match status" value="1"/>
</dbReference>
<organism evidence="2">
    <name type="scientific">Desulfobacca acetoxidans</name>
    <dbReference type="NCBI Taxonomy" id="60893"/>
    <lineage>
        <taxon>Bacteria</taxon>
        <taxon>Pseudomonadati</taxon>
        <taxon>Thermodesulfobacteriota</taxon>
        <taxon>Desulfobaccia</taxon>
        <taxon>Desulfobaccales</taxon>
        <taxon>Desulfobaccaceae</taxon>
        <taxon>Desulfobacca</taxon>
    </lineage>
</organism>
<name>A0A7V6A233_9BACT</name>